<dbReference type="Pfam" id="PF16064">
    <property type="entry name" value="DUF4806"/>
    <property type="match status" value="1"/>
</dbReference>
<feature type="compositionally biased region" description="Acidic residues" evidence="1">
    <location>
        <begin position="415"/>
        <end position="427"/>
    </location>
</feature>
<evidence type="ECO:0000313" key="4">
    <source>
        <dbReference type="Proteomes" id="UP001153292"/>
    </source>
</evidence>
<feature type="domain" description="DUF4806" evidence="2">
    <location>
        <begin position="238"/>
        <end position="328"/>
    </location>
</feature>
<dbReference type="Proteomes" id="UP001153292">
    <property type="component" value="Chromosome 1"/>
</dbReference>
<reference evidence="3" key="1">
    <citation type="submission" date="2021-12" db="EMBL/GenBank/DDBJ databases">
        <authorList>
            <person name="King R."/>
        </authorList>
    </citation>
    <scope>NUCLEOTIDE SEQUENCE</scope>
</reference>
<dbReference type="InterPro" id="IPR032071">
    <property type="entry name" value="DUF4806"/>
</dbReference>
<dbReference type="EMBL" id="OU963894">
    <property type="protein sequence ID" value="CAH0397215.1"/>
    <property type="molecule type" value="Genomic_DNA"/>
</dbReference>
<evidence type="ECO:0000256" key="1">
    <source>
        <dbReference type="SAM" id="MobiDB-lite"/>
    </source>
</evidence>
<gene>
    <name evidence="3" type="ORF">CHILSU_LOCUS280</name>
</gene>
<feature type="region of interest" description="Disordered" evidence="1">
    <location>
        <begin position="359"/>
        <end position="450"/>
    </location>
</feature>
<keyword evidence="4" id="KW-1185">Reference proteome</keyword>
<organism evidence="3 4">
    <name type="scientific">Chilo suppressalis</name>
    <name type="common">Asiatic rice borer moth</name>
    <dbReference type="NCBI Taxonomy" id="168631"/>
    <lineage>
        <taxon>Eukaryota</taxon>
        <taxon>Metazoa</taxon>
        <taxon>Ecdysozoa</taxon>
        <taxon>Arthropoda</taxon>
        <taxon>Hexapoda</taxon>
        <taxon>Insecta</taxon>
        <taxon>Pterygota</taxon>
        <taxon>Neoptera</taxon>
        <taxon>Endopterygota</taxon>
        <taxon>Lepidoptera</taxon>
        <taxon>Glossata</taxon>
        <taxon>Ditrysia</taxon>
        <taxon>Pyraloidea</taxon>
        <taxon>Crambidae</taxon>
        <taxon>Crambinae</taxon>
        <taxon>Chilo</taxon>
    </lineage>
</organism>
<feature type="compositionally biased region" description="Polar residues" evidence="1">
    <location>
        <begin position="388"/>
        <end position="399"/>
    </location>
</feature>
<feature type="compositionally biased region" description="Basic and acidic residues" evidence="1">
    <location>
        <begin position="372"/>
        <end position="385"/>
    </location>
</feature>
<feature type="compositionally biased region" description="Basic and acidic residues" evidence="1">
    <location>
        <begin position="400"/>
        <end position="414"/>
    </location>
</feature>
<proteinExistence type="predicted"/>
<evidence type="ECO:0000313" key="3">
    <source>
        <dbReference type="EMBL" id="CAH0397215.1"/>
    </source>
</evidence>
<evidence type="ECO:0000259" key="2">
    <source>
        <dbReference type="Pfam" id="PF16064"/>
    </source>
</evidence>
<sequence length="450" mass="52055">MPFKIVQTIEKQQPKLTIVPAYWEYNGVLRLPKIGARKLVTNGDSRPLQGWVSMKCTVKRSSFQTYREAEEELTLMENKSDTDVPEHEGINLNSIQDTNYNSMAENLILLNRGTEEEIPAPRTNTSTAAAPGEIEYIISTSELPNTITDLQNVQIDTNIFEEILKNQNKILENQNVILQNQCVMQKMQQCVLDKEEINCKQISNLVVLVEDSFTRLRQQNKRETVVSLGDANAFEKESFYIKPLANVKELEELECKLSDNVEKSLLEQRFEFLCTRSAGKGINCAYKLLDIIFRRDFLCKCSWSGGSRGNATKIGLKGFKNVLSFFYNMVHSWDPLYTYEDNENFFKMVTKNATKRSEIKDLRASTKRKRQEVKESKNKKSKTETSQEAETVESSQENPNQEKEDREIENREIENQENENQDIENQEIENRETENQENNESENNEEESLC</sequence>
<feature type="compositionally biased region" description="Acidic residues" evidence="1">
    <location>
        <begin position="435"/>
        <end position="450"/>
    </location>
</feature>
<accession>A0ABN8AU96</accession>
<protein>
    <recommendedName>
        <fullName evidence="2">DUF4806 domain-containing protein</fullName>
    </recommendedName>
</protein>
<name>A0ABN8AU96_CHISP</name>